<reference evidence="5 6" key="1">
    <citation type="submission" date="2017-05" db="EMBL/GenBank/DDBJ databases">
        <title>Genome sequence of Candidatus Fukatsuia symbiotica and Candidatus Hamiltonella defensa from Acyrthosiphon pisum strain 5D.</title>
        <authorList>
            <person name="Patel V.A."/>
            <person name="Chevignon G."/>
            <person name="Russell J.A."/>
            <person name="Oliver K.M."/>
        </authorList>
    </citation>
    <scope>NUCLEOTIDE SEQUENCE [LARGE SCALE GENOMIC DNA]</scope>
    <source>
        <strain evidence="5 6">5D</strain>
    </source>
</reference>
<dbReference type="OrthoDB" id="6057229at2"/>
<accession>A0A2U8I761</accession>
<keyword evidence="2 3" id="KW-0012">Acyltransferase</keyword>
<dbReference type="GO" id="GO:0008080">
    <property type="term" value="F:N-acetyltransferase activity"/>
    <property type="evidence" value="ECO:0007669"/>
    <property type="project" value="InterPro"/>
</dbReference>
<evidence type="ECO:0000313" key="5">
    <source>
        <dbReference type="EMBL" id="AWK15002.1"/>
    </source>
</evidence>
<dbReference type="PROSITE" id="PS51186">
    <property type="entry name" value="GNAT"/>
    <property type="match status" value="1"/>
</dbReference>
<dbReference type="STRING" id="1878942.GCA_900128755_00261"/>
<dbReference type="InterPro" id="IPR012752">
    <property type="entry name" value="AcTrfase_WecD"/>
</dbReference>
<gene>
    <name evidence="3" type="primary">wecD</name>
    <name evidence="5" type="ORF">CCS41_11830</name>
</gene>
<feature type="active site" description="Proton donor" evidence="3">
    <location>
        <position position="215"/>
    </location>
</feature>
<proteinExistence type="inferred from homology"/>
<dbReference type="Proteomes" id="UP000261875">
    <property type="component" value="Chromosome"/>
</dbReference>
<dbReference type="InterPro" id="IPR016181">
    <property type="entry name" value="Acyl_CoA_acyltransferase"/>
</dbReference>
<feature type="binding site" evidence="3">
    <location>
        <position position="208"/>
    </location>
    <ligand>
        <name>acetyl-CoA</name>
        <dbReference type="ChEBI" id="CHEBI:57288"/>
    </ligand>
</feature>
<evidence type="ECO:0000313" key="6">
    <source>
        <dbReference type="Proteomes" id="UP000261875"/>
    </source>
</evidence>
<protein>
    <recommendedName>
        <fullName evidence="3">dTDP-fucosamine acetyltransferase</fullName>
        <ecNumber evidence="3">2.3.1.210</ecNumber>
    </recommendedName>
    <alternativeName>
        <fullName evidence="3">TDP-fucosamine acetyltransferase</fullName>
    </alternativeName>
    <alternativeName>
        <fullName evidence="3">dTDP-4-amino-4,6-dideoxy-D-galactose acyltransferase</fullName>
    </alternativeName>
</protein>
<keyword evidence="6" id="KW-1185">Reference proteome</keyword>
<sequence length="234" mass="26300">MCVHANIEPLLWESEFFQIKSAKLNFSPRAPLVNSSKMSGYRLIQAKIPTDRVDLSDALYSLGFQWVTGEVDLVLTINMENQLTTSRLATVDDIPRLRQVAAEAFAASRFRAPWYHPQDSGRLYALWVEKAVQGTFDDQCLLLDDAQGQPAGFVTLRDLKNGAARIGLLALFPKMAGKGIGMQLMLAAKKWCQQRSLRRLHVATQINNIAALRLYIRSGALIENTAYWLYKGQK</sequence>
<dbReference type="HAMAP" id="MF_02027">
    <property type="entry name" value="WecD_RffC"/>
    <property type="match status" value="1"/>
</dbReference>
<dbReference type="GO" id="GO:0009246">
    <property type="term" value="P:enterobacterial common antigen biosynthetic process"/>
    <property type="evidence" value="ECO:0007669"/>
    <property type="project" value="UniProtKB-UniRule"/>
</dbReference>
<dbReference type="InterPro" id="IPR000182">
    <property type="entry name" value="GNAT_dom"/>
</dbReference>
<dbReference type="PANTHER" id="PTHR43877:SF2">
    <property type="entry name" value="AMINOALKYLPHOSPHONATE N-ACETYLTRANSFERASE-RELATED"/>
    <property type="match status" value="1"/>
</dbReference>
<dbReference type="EMBL" id="CP021659">
    <property type="protein sequence ID" value="AWK15002.1"/>
    <property type="molecule type" value="Genomic_DNA"/>
</dbReference>
<dbReference type="UniPathway" id="UPA00566"/>
<dbReference type="PANTHER" id="PTHR43877">
    <property type="entry name" value="AMINOALKYLPHOSPHONATE N-ACETYLTRANSFERASE-RELATED-RELATED"/>
    <property type="match status" value="1"/>
</dbReference>
<dbReference type="AlphaFoldDB" id="A0A2U8I761"/>
<comment type="pathway">
    <text evidence="3">Bacterial outer membrane biogenesis; enterobacterial common antigen biosynthesis.</text>
</comment>
<comment type="function">
    <text evidence="3">Catalyzes the acetylation of dTDP-fucosamine (dTDP-4-amino-4,6-dideoxy-D-galactose) to dTDP-Fuc4NAc, which is utilized in the biosynthesis of the enterobacterial common antigen (ECA).</text>
</comment>
<comment type="caution">
    <text evidence="3">Lacks conserved residue(s) required for the propagation of feature annotation.</text>
</comment>
<dbReference type="KEGG" id="fsm:CCS41_11830"/>
<dbReference type="NCBIfam" id="NF008212">
    <property type="entry name" value="PRK10975.1"/>
    <property type="match status" value="1"/>
</dbReference>
<dbReference type="Gene3D" id="3.40.630.30">
    <property type="match status" value="1"/>
</dbReference>
<dbReference type="SUPFAM" id="SSF55729">
    <property type="entry name" value="Acyl-CoA N-acyltransferases (Nat)"/>
    <property type="match status" value="1"/>
</dbReference>
<feature type="domain" description="N-acetyltransferase" evidence="4">
    <location>
        <begin position="84"/>
        <end position="234"/>
    </location>
</feature>
<comment type="subunit">
    <text evidence="3">Homodimer.</text>
</comment>
<dbReference type="Pfam" id="PF00583">
    <property type="entry name" value="Acetyltransf_1"/>
    <property type="match status" value="1"/>
</dbReference>
<keyword evidence="1 3" id="KW-0808">Transferase</keyword>
<name>A0A2U8I761_9GAMM</name>
<dbReference type="RefSeq" id="WP_072550404.1">
    <property type="nucleotide sequence ID" value="NZ_CP021659.1"/>
</dbReference>
<comment type="similarity">
    <text evidence="3">Belongs to the WecD family.</text>
</comment>
<comment type="catalytic activity">
    <reaction evidence="3">
        <text>dTDP-4-amino-4,6-dideoxy-alpha-D-galactose + acetyl-CoA = dTDP-4-acetamido-4,6-dideoxy-alpha-D-galactose + CoA + H(+)</text>
        <dbReference type="Rhea" id="RHEA:34443"/>
        <dbReference type="ChEBI" id="CHEBI:15378"/>
        <dbReference type="ChEBI" id="CHEBI:57287"/>
        <dbReference type="ChEBI" id="CHEBI:57288"/>
        <dbReference type="ChEBI" id="CHEBI:68492"/>
        <dbReference type="ChEBI" id="CHEBI:68493"/>
        <dbReference type="EC" id="2.3.1.210"/>
    </reaction>
</comment>
<dbReference type="CDD" id="cd04301">
    <property type="entry name" value="NAT_SF"/>
    <property type="match status" value="1"/>
</dbReference>
<evidence type="ECO:0000256" key="1">
    <source>
        <dbReference type="ARBA" id="ARBA00022679"/>
    </source>
</evidence>
<organism evidence="5 6">
    <name type="scientific">Candidatus Fukatsuia symbiotica</name>
    <dbReference type="NCBI Taxonomy" id="1878942"/>
    <lineage>
        <taxon>Bacteria</taxon>
        <taxon>Pseudomonadati</taxon>
        <taxon>Pseudomonadota</taxon>
        <taxon>Gammaproteobacteria</taxon>
        <taxon>Enterobacterales</taxon>
        <taxon>Yersiniaceae</taxon>
        <taxon>Candidatus Fukatsuia</taxon>
    </lineage>
</organism>
<evidence type="ECO:0000256" key="3">
    <source>
        <dbReference type="HAMAP-Rule" id="MF_02027"/>
    </source>
</evidence>
<dbReference type="NCBIfam" id="TIGR02382">
    <property type="entry name" value="wecD_rffC"/>
    <property type="match status" value="1"/>
</dbReference>
<evidence type="ECO:0000259" key="4">
    <source>
        <dbReference type="PROSITE" id="PS51186"/>
    </source>
</evidence>
<dbReference type="InterPro" id="IPR050832">
    <property type="entry name" value="Bact_Acetyltransf"/>
</dbReference>
<evidence type="ECO:0000256" key="2">
    <source>
        <dbReference type="ARBA" id="ARBA00023315"/>
    </source>
</evidence>
<dbReference type="EC" id="2.3.1.210" evidence="3"/>